<dbReference type="Gene3D" id="3.40.190.10">
    <property type="entry name" value="Periplasmic binding protein-like II"/>
    <property type="match status" value="2"/>
</dbReference>
<dbReference type="InterPro" id="IPR001638">
    <property type="entry name" value="Solute-binding_3/MltF_N"/>
</dbReference>
<feature type="domain" description="Solute-binding protein family 3/N-terminal" evidence="2">
    <location>
        <begin position="29"/>
        <end position="249"/>
    </location>
</feature>
<evidence type="ECO:0000313" key="3">
    <source>
        <dbReference type="EMBL" id="UZF88426.1"/>
    </source>
</evidence>
<reference evidence="3" key="1">
    <citation type="submission" date="2022-08" db="EMBL/GenBank/DDBJ databases">
        <title>Complete Genome Sequences of 2 Bosea sp. soil isolates.</title>
        <authorList>
            <person name="Alvarez Arevalo M."/>
            <person name="Sterndorff E.B."/>
            <person name="Faurdal D."/>
            <person name="Joergensen T.S."/>
            <person name="Weber T."/>
        </authorList>
    </citation>
    <scope>NUCLEOTIDE SEQUENCE</scope>
    <source>
        <strain evidence="3">NBC_00436</strain>
    </source>
</reference>
<name>A0A9E7ZYS1_9HYPH</name>
<accession>A0A9E7ZYS1</accession>
<dbReference type="Pfam" id="PF00497">
    <property type="entry name" value="SBP_bac_3"/>
    <property type="match status" value="1"/>
</dbReference>
<sequence length="256" mass="27024">MISEEARQIGAIIGTPPESVRRTLSRHGALRAGINLSNFLLVSSRTADGGPAGVSPDMAAILAACLGLQLRYIPYESPGPLADAAERDEWDVALVGAEPQRAAIIDFTPAYTEIEATYLVPAGSSLQSVADVDQKGRRIAVAARTAYGLWLERNIQAAGLVTGEGFDGAYRHFVDQKLDALAGLRPKLIEDEKTLPGSRMLPGRFMAVQQALGTPKASGIAIDYLKSFVAAAVRTGLVGRLIAKHQVVGLSVAAAH</sequence>
<dbReference type="SMART" id="SM00062">
    <property type="entry name" value="PBPb"/>
    <property type="match status" value="1"/>
</dbReference>
<dbReference type="EMBL" id="CP102774">
    <property type="protein sequence ID" value="UZF88426.1"/>
    <property type="molecule type" value="Genomic_DNA"/>
</dbReference>
<dbReference type="SUPFAM" id="SSF53850">
    <property type="entry name" value="Periplasmic binding protein-like II"/>
    <property type="match status" value="1"/>
</dbReference>
<dbReference type="AlphaFoldDB" id="A0A9E7ZYS1"/>
<proteinExistence type="predicted"/>
<dbReference type="PANTHER" id="PTHR35936">
    <property type="entry name" value="MEMBRANE-BOUND LYTIC MUREIN TRANSGLYCOSYLASE F"/>
    <property type="match status" value="1"/>
</dbReference>
<organism evidence="3">
    <name type="scientific">Bosea sp. NBC_00436</name>
    <dbReference type="NCBI Taxonomy" id="2969620"/>
    <lineage>
        <taxon>Bacteria</taxon>
        <taxon>Pseudomonadati</taxon>
        <taxon>Pseudomonadota</taxon>
        <taxon>Alphaproteobacteria</taxon>
        <taxon>Hyphomicrobiales</taxon>
        <taxon>Boseaceae</taxon>
        <taxon>Bosea</taxon>
    </lineage>
</organism>
<gene>
    <name evidence="3" type="ORF">NWE54_06475</name>
</gene>
<evidence type="ECO:0000259" key="2">
    <source>
        <dbReference type="SMART" id="SM00062"/>
    </source>
</evidence>
<protein>
    <submittedName>
        <fullName evidence="3">Transporter substrate-binding domain-containing protein</fullName>
    </submittedName>
</protein>
<keyword evidence="1" id="KW-0732">Signal</keyword>
<dbReference type="PANTHER" id="PTHR35936:SF17">
    <property type="entry name" value="ARGININE-BINDING EXTRACELLULAR PROTEIN ARTP"/>
    <property type="match status" value="1"/>
</dbReference>
<evidence type="ECO:0000256" key="1">
    <source>
        <dbReference type="ARBA" id="ARBA00022729"/>
    </source>
</evidence>